<proteinExistence type="predicted"/>
<dbReference type="SUPFAM" id="SSF53187">
    <property type="entry name" value="Zn-dependent exopeptidases"/>
    <property type="match status" value="1"/>
</dbReference>
<dbReference type="EnsemblPlants" id="LPERR01G35550.1">
    <property type="protein sequence ID" value="LPERR01G35550.1"/>
    <property type="gene ID" value="LPERR01G35550"/>
</dbReference>
<evidence type="ECO:0000313" key="3">
    <source>
        <dbReference type="Proteomes" id="UP000032180"/>
    </source>
</evidence>
<feature type="compositionally biased region" description="Polar residues" evidence="1">
    <location>
        <begin position="56"/>
        <end position="69"/>
    </location>
</feature>
<dbReference type="Gene3D" id="3.40.630.10">
    <property type="entry name" value="Zn peptidases"/>
    <property type="match status" value="1"/>
</dbReference>
<dbReference type="eggNOG" id="KOG2650">
    <property type="taxonomic scope" value="Eukaryota"/>
</dbReference>
<protein>
    <submittedName>
        <fullName evidence="2">Uncharacterized protein</fullName>
    </submittedName>
</protein>
<name>A0A0D9V985_9ORYZ</name>
<dbReference type="HOGENOM" id="CLU_898229_0_0_1"/>
<reference evidence="2 3" key="1">
    <citation type="submission" date="2012-08" db="EMBL/GenBank/DDBJ databases">
        <title>Oryza genome evolution.</title>
        <authorList>
            <person name="Wing R.A."/>
        </authorList>
    </citation>
    <scope>NUCLEOTIDE SEQUENCE</scope>
</reference>
<dbReference type="STRING" id="77586.A0A0D9V985"/>
<feature type="region of interest" description="Disordered" evidence="1">
    <location>
        <begin position="52"/>
        <end position="171"/>
    </location>
</feature>
<dbReference type="Gramene" id="LPERR01G35550.1">
    <property type="protein sequence ID" value="LPERR01G35550.1"/>
    <property type="gene ID" value="LPERR01G35550"/>
</dbReference>
<feature type="compositionally biased region" description="Low complexity" evidence="1">
    <location>
        <begin position="85"/>
        <end position="111"/>
    </location>
</feature>
<dbReference type="MEROPS" id="M14.A01"/>
<accession>A0A0D9V985</accession>
<keyword evidence="3" id="KW-1185">Reference proteome</keyword>
<evidence type="ECO:0000256" key="1">
    <source>
        <dbReference type="SAM" id="MobiDB-lite"/>
    </source>
</evidence>
<evidence type="ECO:0000313" key="2">
    <source>
        <dbReference type="EnsemblPlants" id="LPERR01G35550.1"/>
    </source>
</evidence>
<sequence>MCLQDPVAIGVGHHCLPLPWCASLLVVVAFEDESTYHRLTRVQARGRIQPIHPTAHSPQAAPSHQTNPTAPHPPLHTETKEDATLPSSAAAAAAPPSFPRSLPLSSPTAADRPPPPPSLFPFLAEAAGPPSPPPLFPSAAEAEAEAAAAMRRGGRDPRPDGGGGPSTATGDPGWPIHHIHYFLIVGLVNPSFAKYNDYDPYEENPGTAPFSEPEAQIMRELSKSFKPHMWVNVQSGLEALFMPNDHKNTTPNGASAHLMRSITLSMVSDNFNMPDLTKLTFSRRRFQVAKSGVKKKKKLTRCGSNPSFVVKEPLGPLLIPDGTNGHIPYKGSIQT</sequence>
<reference evidence="3" key="2">
    <citation type="submission" date="2013-12" db="EMBL/GenBank/DDBJ databases">
        <authorList>
            <person name="Yu Y."/>
            <person name="Lee S."/>
            <person name="de Baynast K."/>
            <person name="Wissotski M."/>
            <person name="Liu L."/>
            <person name="Talag J."/>
            <person name="Goicoechea J."/>
            <person name="Angelova A."/>
            <person name="Jetty R."/>
            <person name="Kudrna D."/>
            <person name="Golser W."/>
            <person name="Rivera L."/>
            <person name="Zhang J."/>
            <person name="Wing R."/>
        </authorList>
    </citation>
    <scope>NUCLEOTIDE SEQUENCE</scope>
</reference>
<dbReference type="Proteomes" id="UP000032180">
    <property type="component" value="Chromosome 1"/>
</dbReference>
<reference evidence="2" key="3">
    <citation type="submission" date="2015-04" db="UniProtKB">
        <authorList>
            <consortium name="EnsemblPlants"/>
        </authorList>
    </citation>
    <scope>IDENTIFICATION</scope>
</reference>
<dbReference type="AlphaFoldDB" id="A0A0D9V985"/>
<feature type="compositionally biased region" description="Low complexity" evidence="1">
    <location>
        <begin position="137"/>
        <end position="151"/>
    </location>
</feature>
<organism evidence="2 3">
    <name type="scientific">Leersia perrieri</name>
    <dbReference type="NCBI Taxonomy" id="77586"/>
    <lineage>
        <taxon>Eukaryota</taxon>
        <taxon>Viridiplantae</taxon>
        <taxon>Streptophyta</taxon>
        <taxon>Embryophyta</taxon>
        <taxon>Tracheophyta</taxon>
        <taxon>Spermatophyta</taxon>
        <taxon>Magnoliopsida</taxon>
        <taxon>Liliopsida</taxon>
        <taxon>Poales</taxon>
        <taxon>Poaceae</taxon>
        <taxon>BOP clade</taxon>
        <taxon>Oryzoideae</taxon>
        <taxon>Oryzeae</taxon>
        <taxon>Oryzinae</taxon>
        <taxon>Leersia</taxon>
    </lineage>
</organism>